<dbReference type="EMBL" id="NHON01000005">
    <property type="protein sequence ID" value="OWJ68449.1"/>
    <property type="molecule type" value="Genomic_DNA"/>
</dbReference>
<keyword evidence="2" id="KW-0238">DNA-binding</keyword>
<dbReference type="GO" id="GO:0045892">
    <property type="term" value="P:negative regulation of DNA-templated transcription"/>
    <property type="evidence" value="ECO:0007669"/>
    <property type="project" value="TreeGrafter"/>
</dbReference>
<feature type="domain" description="IclR-ED" evidence="6">
    <location>
        <begin position="102"/>
        <end position="282"/>
    </location>
</feature>
<evidence type="ECO:0000256" key="3">
    <source>
        <dbReference type="ARBA" id="ARBA00023163"/>
    </source>
</evidence>
<gene>
    <name evidence="7" type="ORF">BWR60_04810</name>
</gene>
<name>A0A211ZT99_9PROT</name>
<dbReference type="SMART" id="SM00346">
    <property type="entry name" value="HTH_ICLR"/>
    <property type="match status" value="1"/>
</dbReference>
<reference evidence="8" key="1">
    <citation type="submission" date="2017-05" db="EMBL/GenBank/DDBJ databases">
        <authorList>
            <person name="Macchi M."/>
            <person name="Festa S."/>
            <person name="Coppotelli B.M."/>
            <person name="Morelli I.S."/>
        </authorList>
    </citation>
    <scope>NUCLEOTIDE SEQUENCE [LARGE SCALE GENOMIC DNA]</scope>
    <source>
        <strain evidence="8">I</strain>
    </source>
</reference>
<dbReference type="GO" id="GO:0003700">
    <property type="term" value="F:DNA-binding transcription factor activity"/>
    <property type="evidence" value="ECO:0007669"/>
    <property type="project" value="TreeGrafter"/>
</dbReference>
<accession>A0A211ZT99</accession>
<dbReference type="GO" id="GO:0003677">
    <property type="term" value="F:DNA binding"/>
    <property type="evidence" value="ECO:0007669"/>
    <property type="project" value="UniProtKB-KW"/>
</dbReference>
<dbReference type="InterPro" id="IPR036388">
    <property type="entry name" value="WH-like_DNA-bd_sf"/>
</dbReference>
<dbReference type="InterPro" id="IPR029016">
    <property type="entry name" value="GAF-like_dom_sf"/>
</dbReference>
<evidence type="ECO:0000256" key="4">
    <source>
        <dbReference type="SAM" id="MobiDB-lite"/>
    </source>
</evidence>
<evidence type="ECO:0008006" key="9">
    <source>
        <dbReference type="Google" id="ProtNLM"/>
    </source>
</evidence>
<dbReference type="InterPro" id="IPR036390">
    <property type="entry name" value="WH_DNA-bd_sf"/>
</dbReference>
<dbReference type="Pfam" id="PF01614">
    <property type="entry name" value="IclR_C"/>
    <property type="match status" value="1"/>
</dbReference>
<dbReference type="Gene3D" id="1.10.10.10">
    <property type="entry name" value="Winged helix-like DNA-binding domain superfamily/Winged helix DNA-binding domain"/>
    <property type="match status" value="1"/>
</dbReference>
<keyword evidence="8" id="KW-1185">Reference proteome</keyword>
<feature type="region of interest" description="Disordered" evidence="4">
    <location>
        <begin position="1"/>
        <end position="33"/>
    </location>
</feature>
<dbReference type="InterPro" id="IPR005471">
    <property type="entry name" value="Tscrpt_reg_IclR_N"/>
</dbReference>
<protein>
    <recommendedName>
        <fullName evidence="9">IclR family transcriptional regulator</fullName>
    </recommendedName>
</protein>
<dbReference type="AlphaFoldDB" id="A0A211ZT99"/>
<evidence type="ECO:0000259" key="5">
    <source>
        <dbReference type="PROSITE" id="PS51077"/>
    </source>
</evidence>
<sequence>MNGRERAAGHRPERPVRSAMAEIDRDADPSIDEPKTGQVRSLLRALRLLDTVAARAEGMSLTELARATDLSAPTVHRLLTTLEEAHYVRFDPAARRWMVGLQAFLSGLAYADGMGLRRLADPPMRTLFGLCHETVNLAVEERGTILYLHQLGDPGASLPGSTPLPVHGSGVGKALLSAKTDPVLSRTLPALALTRLTEKTVPDLPSLRDQISRARRSGYAIDDEEHLSGVRCVAAPILDRGGRPVAALSISAPRERMGDDRIGQIGMLVRQAAEKVTLQLGGRPH</sequence>
<evidence type="ECO:0000313" key="7">
    <source>
        <dbReference type="EMBL" id="OWJ68449.1"/>
    </source>
</evidence>
<evidence type="ECO:0000256" key="2">
    <source>
        <dbReference type="ARBA" id="ARBA00023125"/>
    </source>
</evidence>
<evidence type="ECO:0000256" key="1">
    <source>
        <dbReference type="ARBA" id="ARBA00023015"/>
    </source>
</evidence>
<dbReference type="SUPFAM" id="SSF55781">
    <property type="entry name" value="GAF domain-like"/>
    <property type="match status" value="1"/>
</dbReference>
<evidence type="ECO:0000313" key="8">
    <source>
        <dbReference type="Proteomes" id="UP000196655"/>
    </source>
</evidence>
<dbReference type="InterPro" id="IPR014757">
    <property type="entry name" value="Tscrpt_reg_IclR_C"/>
</dbReference>
<dbReference type="Gene3D" id="3.30.450.40">
    <property type="match status" value="1"/>
</dbReference>
<dbReference type="PANTHER" id="PTHR30136:SF24">
    <property type="entry name" value="HTH-TYPE TRANSCRIPTIONAL REPRESSOR ALLR"/>
    <property type="match status" value="1"/>
</dbReference>
<dbReference type="Proteomes" id="UP000196655">
    <property type="component" value="Unassembled WGS sequence"/>
</dbReference>
<organism evidence="7 8">
    <name type="scientific">Inquilinus limosus</name>
    <dbReference type="NCBI Taxonomy" id="171674"/>
    <lineage>
        <taxon>Bacteria</taxon>
        <taxon>Pseudomonadati</taxon>
        <taxon>Pseudomonadota</taxon>
        <taxon>Alphaproteobacteria</taxon>
        <taxon>Rhodospirillales</taxon>
        <taxon>Rhodospirillaceae</taxon>
        <taxon>Inquilinus</taxon>
    </lineage>
</organism>
<dbReference type="STRING" id="1122125.GCA_000423185_03884"/>
<dbReference type="PROSITE" id="PS51078">
    <property type="entry name" value="ICLR_ED"/>
    <property type="match status" value="1"/>
</dbReference>
<keyword evidence="1" id="KW-0805">Transcription regulation</keyword>
<dbReference type="Pfam" id="PF09339">
    <property type="entry name" value="HTH_IclR"/>
    <property type="match status" value="1"/>
</dbReference>
<comment type="caution">
    <text evidence="7">The sequence shown here is derived from an EMBL/GenBank/DDBJ whole genome shotgun (WGS) entry which is preliminary data.</text>
</comment>
<dbReference type="PROSITE" id="PS51077">
    <property type="entry name" value="HTH_ICLR"/>
    <property type="match status" value="1"/>
</dbReference>
<evidence type="ECO:0000259" key="6">
    <source>
        <dbReference type="PROSITE" id="PS51078"/>
    </source>
</evidence>
<dbReference type="OrthoDB" id="9807558at2"/>
<dbReference type="PANTHER" id="PTHR30136">
    <property type="entry name" value="HELIX-TURN-HELIX TRANSCRIPTIONAL REGULATOR, ICLR FAMILY"/>
    <property type="match status" value="1"/>
</dbReference>
<keyword evidence="3" id="KW-0804">Transcription</keyword>
<proteinExistence type="predicted"/>
<dbReference type="InterPro" id="IPR050707">
    <property type="entry name" value="HTH_MetabolicPath_Reg"/>
</dbReference>
<feature type="domain" description="HTH iclR-type" evidence="5">
    <location>
        <begin position="39"/>
        <end position="101"/>
    </location>
</feature>
<dbReference type="SUPFAM" id="SSF46785">
    <property type="entry name" value="Winged helix' DNA-binding domain"/>
    <property type="match status" value="1"/>
</dbReference>